<feature type="compositionally biased region" description="Low complexity" evidence="1">
    <location>
        <begin position="271"/>
        <end position="282"/>
    </location>
</feature>
<comment type="caution">
    <text evidence="2">The sequence shown here is derived from an EMBL/GenBank/DDBJ whole genome shotgun (WGS) entry which is preliminary data.</text>
</comment>
<evidence type="ECO:0000313" key="3">
    <source>
        <dbReference type="Proteomes" id="UP000037460"/>
    </source>
</evidence>
<accession>A0A0M0JBT5</accession>
<protein>
    <submittedName>
        <fullName evidence="2">Uncharacterized protein</fullName>
    </submittedName>
</protein>
<feature type="region of interest" description="Disordered" evidence="1">
    <location>
        <begin position="241"/>
        <end position="286"/>
    </location>
</feature>
<dbReference type="Proteomes" id="UP000037460">
    <property type="component" value="Unassembled WGS sequence"/>
</dbReference>
<name>A0A0M0JBT5_9EUKA</name>
<sequence length="537" mass="60110">MPNTLTVSTASSFEDDELFGVKTALARISMASTATAESSEFTLDCGGTLTTSLVSQSSSLPVARPPTRPRPPMRLALVDSAPTPKEGAFKEWKNREEKVDRHMANVVQIIHNKYNDDALSSCEIHNELYLLRLEKAEELAQLRGELATKTDARAREDADGGKLARVAAELESEWKEAAHKAAQAETDALVYEMMAERLETRRPHLNQKLAYLRSALIELTVRLDVLEEGMDVAVAMQEHSERSLERLQEEQVAAEEKREARRKKVMHDLQAAAGESGASNSSLGGGVSRERLRFLRDQAAGEQKRQQRELAEAQQESAKRGADRFWEQRKAAEKRAATSGVVAQMTAVATREGRRHKNLRAAWGELEELTMCDHVKGILEYWEEQMEARATMEEVEAQKHARKDESTRRLNAVYDEAALARDSNYEARVAYDLKVEETSKQLSEAEVGLQRVRRRCERVELLAKNAIASLTHSASACMLPAVLERVAETTRDKLSTRARALAKTRQVLLPFEVPTATPIEDKEGEKLMEAVEKSQVH</sequence>
<keyword evidence="3" id="KW-1185">Reference proteome</keyword>
<organism evidence="2 3">
    <name type="scientific">Chrysochromulina tobinii</name>
    <dbReference type="NCBI Taxonomy" id="1460289"/>
    <lineage>
        <taxon>Eukaryota</taxon>
        <taxon>Haptista</taxon>
        <taxon>Haptophyta</taxon>
        <taxon>Prymnesiophyceae</taxon>
        <taxon>Prymnesiales</taxon>
        <taxon>Chrysochromulinaceae</taxon>
        <taxon>Chrysochromulina</taxon>
    </lineage>
</organism>
<proteinExistence type="predicted"/>
<evidence type="ECO:0000256" key="1">
    <source>
        <dbReference type="SAM" id="MobiDB-lite"/>
    </source>
</evidence>
<feature type="compositionally biased region" description="Basic and acidic residues" evidence="1">
    <location>
        <begin position="302"/>
        <end position="330"/>
    </location>
</feature>
<evidence type="ECO:0000313" key="2">
    <source>
        <dbReference type="EMBL" id="KOO24031.1"/>
    </source>
</evidence>
<reference evidence="3" key="1">
    <citation type="journal article" date="2015" name="PLoS Genet.">
        <title>Genome Sequence and Transcriptome Analyses of Chrysochromulina tobin: Metabolic Tools for Enhanced Algal Fitness in the Prominent Order Prymnesiales (Haptophyceae).</title>
        <authorList>
            <person name="Hovde B.T."/>
            <person name="Deodato C.R."/>
            <person name="Hunsperger H.M."/>
            <person name="Ryken S.A."/>
            <person name="Yost W."/>
            <person name="Jha R.K."/>
            <person name="Patterson J."/>
            <person name="Monnat R.J. Jr."/>
            <person name="Barlow S.B."/>
            <person name="Starkenburg S.R."/>
            <person name="Cattolico R.A."/>
        </authorList>
    </citation>
    <scope>NUCLEOTIDE SEQUENCE</scope>
    <source>
        <strain evidence="3">CCMP291</strain>
    </source>
</reference>
<feature type="region of interest" description="Disordered" evidence="1">
    <location>
        <begin position="299"/>
        <end position="330"/>
    </location>
</feature>
<dbReference type="AlphaFoldDB" id="A0A0M0JBT5"/>
<dbReference type="EMBL" id="JWZX01003134">
    <property type="protein sequence ID" value="KOO24031.1"/>
    <property type="molecule type" value="Genomic_DNA"/>
</dbReference>
<gene>
    <name evidence="2" type="ORF">Ctob_001594</name>
</gene>
<feature type="compositionally biased region" description="Basic and acidic residues" evidence="1">
    <location>
        <begin position="241"/>
        <end position="259"/>
    </location>
</feature>